<feature type="transmembrane region" description="Helical" evidence="5">
    <location>
        <begin position="444"/>
        <end position="477"/>
    </location>
</feature>
<dbReference type="Proteomes" id="UP000051934">
    <property type="component" value="Unassembled WGS sequence"/>
</dbReference>
<dbReference type="PANTHER" id="PTHR10283:SF82">
    <property type="entry name" value="SOLUTE CARRIER FAMILY 13 MEMBER 2"/>
    <property type="match status" value="1"/>
</dbReference>
<feature type="transmembrane region" description="Helical" evidence="5">
    <location>
        <begin position="49"/>
        <end position="77"/>
    </location>
</feature>
<sequence>MSVHAELSESESIETPLRSRIGLVLGPAAFLAMLFFVDLDPSNPMVTRMAAVIVWMAIWWITEAIPLSATALLPIVLYPLLGIMRGRAQSAAGLIDAEGAGLPAGVALGDLDIVYPNVAAQYMDWIILLYLGGFIIATAVEKWNLHKRIALSILRIIGGKPHRLVLGFMIATAFLSMWLSNTATAMMMMPMGMSLVLLYEELNEKTRLAGGQVDARAPNFALTLLLGIAYSASIGGVATLIGTPPNGVLVTQMGQIFPDAPEFAFMTWMTFALPMSLVFLFTSWVLLTRFVFPLPATTPFSGKAFIADEIEKLGPITTEERRVRGVFIAVALLWMTRKERLFGAEVDIFGWSHYLDLLFIQFGASPISSLIDDGTVSIAMALTLFVIPASKKVGGRLMDWEDTKNVPWGILLLFGGGLAIAKGFSTSGLGTYMASQLQVVLGDASPFAIVLSTVGFITLLTEVSSNVATISLALPIMASLSQAIEVHPLLLIIPTTLAASCAFMLPVSTPPNAIIYASGRVPITKMVIAGIWLDILSVIIVTAFVYTLGHVAFDVLGDFPSWAVPQQ</sequence>
<feature type="transmembrane region" description="Helical" evidence="5">
    <location>
        <begin position="222"/>
        <end position="243"/>
    </location>
</feature>
<keyword evidence="3 5" id="KW-1133">Transmembrane helix</keyword>
<evidence type="ECO:0000313" key="7">
    <source>
        <dbReference type="Proteomes" id="UP000051934"/>
    </source>
</evidence>
<dbReference type="Pfam" id="PF00939">
    <property type="entry name" value="Na_sulph_symp"/>
    <property type="match status" value="1"/>
</dbReference>
<comment type="subcellular location">
    <subcellularLocation>
        <location evidence="1">Membrane</location>
        <topology evidence="1">Multi-pass membrane protein</topology>
    </subcellularLocation>
</comment>
<dbReference type="InterPro" id="IPR001898">
    <property type="entry name" value="SLC13A/DASS"/>
</dbReference>
<feature type="transmembrane region" description="Helical" evidence="5">
    <location>
        <begin position="20"/>
        <end position="37"/>
    </location>
</feature>
<evidence type="ECO:0000256" key="1">
    <source>
        <dbReference type="ARBA" id="ARBA00004141"/>
    </source>
</evidence>
<name>A0A0R2S8J8_9GAMM</name>
<organism evidence="6 7">
    <name type="scientific">OM182 bacterium BACL3 MAG-120507-bin80</name>
    <dbReference type="NCBI Taxonomy" id="1655577"/>
    <lineage>
        <taxon>Bacteria</taxon>
        <taxon>Pseudomonadati</taxon>
        <taxon>Pseudomonadota</taxon>
        <taxon>Gammaproteobacteria</taxon>
        <taxon>OMG group</taxon>
        <taxon>OM182 clade</taxon>
    </lineage>
</organism>
<dbReference type="AlphaFoldDB" id="A0A0R2S8J8"/>
<gene>
    <name evidence="6" type="ORF">ABR69_01400</name>
</gene>
<evidence type="ECO:0000256" key="2">
    <source>
        <dbReference type="ARBA" id="ARBA00022692"/>
    </source>
</evidence>
<evidence type="ECO:0000256" key="3">
    <source>
        <dbReference type="ARBA" id="ARBA00022989"/>
    </source>
</evidence>
<feature type="transmembrane region" description="Helical" evidence="5">
    <location>
        <begin position="185"/>
        <end position="202"/>
    </location>
</feature>
<feature type="transmembrane region" description="Helical" evidence="5">
    <location>
        <begin position="406"/>
        <end position="424"/>
    </location>
</feature>
<reference evidence="6 7" key="1">
    <citation type="submission" date="2015-10" db="EMBL/GenBank/DDBJ databases">
        <title>Metagenome-Assembled Genomes uncover a global brackish microbiome.</title>
        <authorList>
            <person name="Hugerth L.W."/>
            <person name="Larsson J."/>
            <person name="Alneberg J."/>
            <person name="Lindh M.V."/>
            <person name="Legrand C."/>
            <person name="Pinhassi J."/>
            <person name="Andersson A.F."/>
        </authorList>
    </citation>
    <scope>NUCLEOTIDE SEQUENCE [LARGE SCALE GENOMIC DNA]</scope>
    <source>
        <strain evidence="6">BACL4 MAG-120507-bin80</strain>
    </source>
</reference>
<proteinExistence type="predicted"/>
<comment type="caution">
    <text evidence="6">The sequence shown here is derived from an EMBL/GenBank/DDBJ whole genome shotgun (WGS) entry which is preliminary data.</text>
</comment>
<dbReference type="PANTHER" id="PTHR10283">
    <property type="entry name" value="SOLUTE CARRIER FAMILY 13 MEMBER"/>
    <property type="match status" value="1"/>
</dbReference>
<protein>
    <recommendedName>
        <fullName evidence="8">Sodium:dicarboxylate symporter</fullName>
    </recommendedName>
</protein>
<evidence type="ECO:0000256" key="5">
    <source>
        <dbReference type="SAM" id="Phobius"/>
    </source>
</evidence>
<evidence type="ECO:0000313" key="6">
    <source>
        <dbReference type="EMBL" id="KRO71094.1"/>
    </source>
</evidence>
<feature type="transmembrane region" description="Helical" evidence="5">
    <location>
        <begin position="263"/>
        <end position="287"/>
    </location>
</feature>
<feature type="transmembrane region" description="Helical" evidence="5">
    <location>
        <begin position="527"/>
        <end position="548"/>
    </location>
</feature>
<keyword evidence="4 5" id="KW-0472">Membrane</keyword>
<keyword evidence="2 5" id="KW-0812">Transmembrane</keyword>
<dbReference type="EMBL" id="LIBB01000241">
    <property type="protein sequence ID" value="KRO71094.1"/>
    <property type="molecule type" value="Genomic_DNA"/>
</dbReference>
<dbReference type="GO" id="GO:1905039">
    <property type="term" value="P:carboxylic acid transmembrane transport"/>
    <property type="evidence" value="ECO:0007669"/>
    <property type="project" value="UniProtKB-ARBA"/>
</dbReference>
<dbReference type="GO" id="GO:0008514">
    <property type="term" value="F:organic anion transmembrane transporter activity"/>
    <property type="evidence" value="ECO:0007669"/>
    <property type="project" value="UniProtKB-ARBA"/>
</dbReference>
<dbReference type="GO" id="GO:0005886">
    <property type="term" value="C:plasma membrane"/>
    <property type="evidence" value="ECO:0007669"/>
    <property type="project" value="TreeGrafter"/>
</dbReference>
<accession>A0A0R2S8J8</accession>
<feature type="transmembrane region" description="Helical" evidence="5">
    <location>
        <begin position="122"/>
        <end position="140"/>
    </location>
</feature>
<feature type="transmembrane region" description="Helical" evidence="5">
    <location>
        <begin position="489"/>
        <end position="507"/>
    </location>
</feature>
<evidence type="ECO:0008006" key="8">
    <source>
        <dbReference type="Google" id="ProtNLM"/>
    </source>
</evidence>
<evidence type="ECO:0000256" key="4">
    <source>
        <dbReference type="ARBA" id="ARBA00023136"/>
    </source>
</evidence>